<dbReference type="EMBL" id="CM044706">
    <property type="protein sequence ID" value="KAI5658100.1"/>
    <property type="molecule type" value="Genomic_DNA"/>
</dbReference>
<gene>
    <name evidence="1" type="ORF">M9H77_26893</name>
</gene>
<sequence>MLGAYRTGSPDGGFLEKYYKGKETYSITATAWTNGQGDEKLQGPITKARTRRIKEKDDQVAHRLMIAIEETMKEGLKFKNEGLKDYGNLPKLLMGLLEDREYSSPIKGKRSLGSLIEGFDLSTTRSYHLVSEKPSQSAQFMKLNGIKLKAPDHRKRQKKQGIQDPEPTVEVLGRGVDWEDPRVPNLILIPNLSYYIIVIVLEQGLLHKRLLGLIKSIEAQLHTHYNEGTSGSDTMSMDGHLPPPPHHEGTNDLTRMNLD</sequence>
<protein>
    <submittedName>
        <fullName evidence="1">Uncharacterized protein</fullName>
    </submittedName>
</protein>
<organism evidence="1 2">
    <name type="scientific">Catharanthus roseus</name>
    <name type="common">Madagascar periwinkle</name>
    <name type="synonym">Vinca rosea</name>
    <dbReference type="NCBI Taxonomy" id="4058"/>
    <lineage>
        <taxon>Eukaryota</taxon>
        <taxon>Viridiplantae</taxon>
        <taxon>Streptophyta</taxon>
        <taxon>Embryophyta</taxon>
        <taxon>Tracheophyta</taxon>
        <taxon>Spermatophyta</taxon>
        <taxon>Magnoliopsida</taxon>
        <taxon>eudicotyledons</taxon>
        <taxon>Gunneridae</taxon>
        <taxon>Pentapetalae</taxon>
        <taxon>asterids</taxon>
        <taxon>lamiids</taxon>
        <taxon>Gentianales</taxon>
        <taxon>Apocynaceae</taxon>
        <taxon>Rauvolfioideae</taxon>
        <taxon>Vinceae</taxon>
        <taxon>Catharanthinae</taxon>
        <taxon>Catharanthus</taxon>
    </lineage>
</organism>
<evidence type="ECO:0000313" key="1">
    <source>
        <dbReference type="EMBL" id="KAI5658100.1"/>
    </source>
</evidence>
<name>A0ACC0ACU9_CATRO</name>
<proteinExistence type="predicted"/>
<comment type="caution">
    <text evidence="1">The sequence shown here is derived from an EMBL/GenBank/DDBJ whole genome shotgun (WGS) entry which is preliminary data.</text>
</comment>
<keyword evidence="2" id="KW-1185">Reference proteome</keyword>
<reference evidence="2" key="1">
    <citation type="journal article" date="2023" name="Nat. Plants">
        <title>Single-cell RNA sequencing provides a high-resolution roadmap for understanding the multicellular compartmentation of specialized metabolism.</title>
        <authorList>
            <person name="Sun S."/>
            <person name="Shen X."/>
            <person name="Li Y."/>
            <person name="Li Y."/>
            <person name="Wang S."/>
            <person name="Li R."/>
            <person name="Zhang H."/>
            <person name="Shen G."/>
            <person name="Guo B."/>
            <person name="Wei J."/>
            <person name="Xu J."/>
            <person name="St-Pierre B."/>
            <person name="Chen S."/>
            <person name="Sun C."/>
        </authorList>
    </citation>
    <scope>NUCLEOTIDE SEQUENCE [LARGE SCALE GENOMIC DNA]</scope>
</reference>
<evidence type="ECO:0000313" key="2">
    <source>
        <dbReference type="Proteomes" id="UP001060085"/>
    </source>
</evidence>
<accession>A0ACC0ACU9</accession>
<dbReference type="Proteomes" id="UP001060085">
    <property type="component" value="Linkage Group LG06"/>
</dbReference>